<proteinExistence type="predicted"/>
<sequence>MAEPADTCEPNRSSQSERLLLQQVASDRGCEDEDNDPPDDNVVALPLAATYREPNSHKQAFIRLFNQIVPHENRWQVFSDFVHMAACSLYNALLQDDEFEADYMQRVKRYSREDAFRLSRLLSEVIMGLEYEVGDFLGLFSWR</sequence>
<organism evidence="1 2">
    <name type="scientific">Photorhabdus khanii NC19</name>
    <dbReference type="NCBI Taxonomy" id="1004151"/>
    <lineage>
        <taxon>Bacteria</taxon>
        <taxon>Pseudomonadati</taxon>
        <taxon>Pseudomonadota</taxon>
        <taxon>Gammaproteobacteria</taxon>
        <taxon>Enterobacterales</taxon>
        <taxon>Morganellaceae</taxon>
        <taxon>Photorhabdus</taxon>
    </lineage>
</organism>
<dbReference type="Proteomes" id="UP000018957">
    <property type="component" value="Unassembled WGS sequence"/>
</dbReference>
<comment type="caution">
    <text evidence="1">The sequence shown here is derived from an EMBL/GenBank/DDBJ whole genome shotgun (WGS) entry which is preliminary data.</text>
</comment>
<evidence type="ECO:0000313" key="2">
    <source>
        <dbReference type="Proteomes" id="UP000018957"/>
    </source>
</evidence>
<dbReference type="PATRIC" id="fig|1004151.3.peg.4413"/>
<keyword evidence="2" id="KW-1185">Reference proteome</keyword>
<name>W3V3Y3_9GAMM</name>
<dbReference type="RefSeq" id="WP_241826195.1">
    <property type="nucleotide sequence ID" value="NZ_AYSJ01000015.1"/>
</dbReference>
<gene>
    <name evidence="1" type="ORF">PTE_04269</name>
</gene>
<protein>
    <submittedName>
        <fullName evidence="1">Uncharacterized protein</fullName>
    </submittedName>
</protein>
<evidence type="ECO:0000313" key="1">
    <source>
        <dbReference type="EMBL" id="ETS29840.1"/>
    </source>
</evidence>
<accession>W3V3Y3</accession>
<dbReference type="EMBL" id="AYSJ01000015">
    <property type="protein sequence ID" value="ETS29840.1"/>
    <property type="molecule type" value="Genomic_DNA"/>
</dbReference>
<dbReference type="AlphaFoldDB" id="W3V3Y3"/>
<reference evidence="1 2" key="1">
    <citation type="submission" date="2013-11" db="EMBL/GenBank/DDBJ databases">
        <title>Elucidation of the Photorhabdus temperata genome and generation of transposon mutant library to identify motility mutants.</title>
        <authorList>
            <person name="Hurst S.G.IV."/>
            <person name="Micheals B."/>
            <person name="Abebe-Akele F."/>
            <person name="Rowedder H."/>
            <person name="Bullock H."/>
            <person name="Jackobeck R."/>
            <person name="Janicki E."/>
            <person name="Tisa L.S."/>
        </authorList>
    </citation>
    <scope>NUCLEOTIDE SEQUENCE [LARGE SCALE GENOMIC DNA]</scope>
    <source>
        <strain evidence="1 2">NC19</strain>
    </source>
</reference>